<name>A0A0D6JMG4_9EURY</name>
<accession>A0A0D6JMG4</accession>
<proteinExistence type="predicted"/>
<reference evidence="3" key="1">
    <citation type="submission" date="2015-03" db="EMBL/GenBank/DDBJ databases">
        <authorList>
            <person name="Urmite Genomes"/>
        </authorList>
    </citation>
    <scope>NUCLEOTIDE SEQUENCE [LARGE SCALE GENOMIC DNA]</scope>
    <source>
        <strain evidence="3">Arc-Hr</strain>
    </source>
</reference>
<gene>
    <name evidence="2" type="ORF">BN996_00241</name>
</gene>
<dbReference type="AlphaFoldDB" id="A0A0D6JMG4"/>
<feature type="region of interest" description="Disordered" evidence="1">
    <location>
        <begin position="47"/>
        <end position="76"/>
    </location>
</feature>
<evidence type="ECO:0000313" key="3">
    <source>
        <dbReference type="Proteomes" id="UP000198902"/>
    </source>
</evidence>
<feature type="compositionally biased region" description="Basic and acidic residues" evidence="1">
    <location>
        <begin position="67"/>
        <end position="76"/>
    </location>
</feature>
<dbReference type="Proteomes" id="UP000198902">
    <property type="component" value="Unassembled WGS sequence"/>
</dbReference>
<evidence type="ECO:0000313" key="2">
    <source>
        <dbReference type="EMBL" id="CQR48793.1"/>
    </source>
</evidence>
<organism evidence="2 3">
    <name type="scientific">Haloferax massiliensis</name>
    <dbReference type="NCBI Taxonomy" id="1476858"/>
    <lineage>
        <taxon>Archaea</taxon>
        <taxon>Methanobacteriati</taxon>
        <taxon>Methanobacteriota</taxon>
        <taxon>Stenosarchaea group</taxon>
        <taxon>Halobacteria</taxon>
        <taxon>Halobacteriales</taxon>
        <taxon>Haloferacaceae</taxon>
        <taxon>Haloferax</taxon>
    </lineage>
</organism>
<keyword evidence="3" id="KW-1185">Reference proteome</keyword>
<evidence type="ECO:0000256" key="1">
    <source>
        <dbReference type="SAM" id="MobiDB-lite"/>
    </source>
</evidence>
<dbReference type="RefSeq" id="WP_139043087.1">
    <property type="nucleotide sequence ID" value="NZ_CABLRR010000001.1"/>
</dbReference>
<dbReference type="EMBL" id="CSTE01000001">
    <property type="protein sequence ID" value="CQR48793.1"/>
    <property type="molecule type" value="Genomic_DNA"/>
</dbReference>
<sequence>MILIISATNSIAEGITNVTSLQLGRLCVSVPVVGLSKPLSVRRGVVVGADEGEESPRESIDTSTSGDRPRFDPGRG</sequence>
<protein>
    <submittedName>
        <fullName evidence="2">Uncharacterized protein</fullName>
    </submittedName>
</protein>